<name>A0A317EJA2_9PROT</name>
<dbReference type="InterPro" id="IPR009057">
    <property type="entry name" value="Homeodomain-like_sf"/>
</dbReference>
<protein>
    <recommendedName>
        <fullName evidence="4">HTH tetR-type domain-containing protein</fullName>
    </recommendedName>
</protein>
<feature type="region of interest" description="Disordered" evidence="3">
    <location>
        <begin position="1"/>
        <end position="21"/>
    </location>
</feature>
<dbReference type="InterPro" id="IPR050109">
    <property type="entry name" value="HTH-type_TetR-like_transc_reg"/>
</dbReference>
<dbReference type="SUPFAM" id="SSF46689">
    <property type="entry name" value="Homeodomain-like"/>
    <property type="match status" value="1"/>
</dbReference>
<evidence type="ECO:0000313" key="6">
    <source>
        <dbReference type="Proteomes" id="UP000245461"/>
    </source>
</evidence>
<dbReference type="InterPro" id="IPR036271">
    <property type="entry name" value="Tet_transcr_reg_TetR-rel_C_sf"/>
</dbReference>
<reference evidence="5 6" key="1">
    <citation type="submission" date="2018-05" db="EMBL/GenBank/DDBJ databases">
        <title>Zavarzinia sp. HR-AS.</title>
        <authorList>
            <person name="Lee Y."/>
            <person name="Jeon C.O."/>
        </authorList>
    </citation>
    <scope>NUCLEOTIDE SEQUENCE [LARGE SCALE GENOMIC DNA]</scope>
    <source>
        <strain evidence="5 6">HR-AS</strain>
    </source>
</reference>
<gene>
    <name evidence="5" type="ORF">DKG74_06070</name>
</gene>
<dbReference type="InterPro" id="IPR041490">
    <property type="entry name" value="KstR2_TetR_C"/>
</dbReference>
<dbReference type="Proteomes" id="UP000245461">
    <property type="component" value="Unassembled WGS sequence"/>
</dbReference>
<evidence type="ECO:0000256" key="3">
    <source>
        <dbReference type="SAM" id="MobiDB-lite"/>
    </source>
</evidence>
<dbReference type="EMBL" id="QGLE01000002">
    <property type="protein sequence ID" value="PWR25325.1"/>
    <property type="molecule type" value="Genomic_DNA"/>
</dbReference>
<dbReference type="AlphaFoldDB" id="A0A317EJA2"/>
<dbReference type="GO" id="GO:0003700">
    <property type="term" value="F:DNA-binding transcription factor activity"/>
    <property type="evidence" value="ECO:0007669"/>
    <property type="project" value="TreeGrafter"/>
</dbReference>
<organism evidence="5 6">
    <name type="scientific">Zavarzinia aquatilis</name>
    <dbReference type="NCBI Taxonomy" id="2211142"/>
    <lineage>
        <taxon>Bacteria</taxon>
        <taxon>Pseudomonadati</taxon>
        <taxon>Pseudomonadota</taxon>
        <taxon>Alphaproteobacteria</taxon>
        <taxon>Rhodospirillales</taxon>
        <taxon>Zavarziniaceae</taxon>
        <taxon>Zavarzinia</taxon>
    </lineage>
</organism>
<dbReference type="Pfam" id="PF00440">
    <property type="entry name" value="TetR_N"/>
    <property type="match status" value="1"/>
</dbReference>
<dbReference type="SUPFAM" id="SSF48498">
    <property type="entry name" value="Tetracyclin repressor-like, C-terminal domain"/>
    <property type="match status" value="1"/>
</dbReference>
<sequence>MRSGNSASVTSPATASPCPPASRISASVSASGASSRSFRTTRAPSAATLSAMARPIPLPAPVMIATFPSSLPKCASLCLGRSLNFSIGPYSLVSLTSNMPFENSAWMKPETASTKPARRDLKFEIGQMKRESILAAAAELFASRGYHNVSMGEVAEALGVTKPFVYAKFRDKNDLLFAICRRGADLTVSAIEASKLEHGPPLGRFTSFCRALSDIIIDNRTFITIYSREEVNLTKEQRSEIAHLRTEIDRHLAHLICEAVNAGDADALDPMTTATAIGVMISALWYWYRERGEEHRSHIVDTLSGLALRMIGARSA</sequence>
<feature type="domain" description="HTH tetR-type" evidence="4">
    <location>
        <begin position="127"/>
        <end position="187"/>
    </location>
</feature>
<dbReference type="PANTHER" id="PTHR30055:SF226">
    <property type="entry name" value="HTH-TYPE TRANSCRIPTIONAL REGULATOR PKSA"/>
    <property type="match status" value="1"/>
</dbReference>
<dbReference type="PRINTS" id="PR00455">
    <property type="entry name" value="HTHTETR"/>
</dbReference>
<proteinExistence type="predicted"/>
<evidence type="ECO:0000259" key="4">
    <source>
        <dbReference type="PROSITE" id="PS50977"/>
    </source>
</evidence>
<comment type="caution">
    <text evidence="5">The sequence shown here is derived from an EMBL/GenBank/DDBJ whole genome shotgun (WGS) entry which is preliminary data.</text>
</comment>
<keyword evidence="6" id="KW-1185">Reference proteome</keyword>
<evidence type="ECO:0000256" key="2">
    <source>
        <dbReference type="PROSITE-ProRule" id="PRU00335"/>
    </source>
</evidence>
<dbReference type="PROSITE" id="PS50977">
    <property type="entry name" value="HTH_TETR_2"/>
    <property type="match status" value="1"/>
</dbReference>
<evidence type="ECO:0000256" key="1">
    <source>
        <dbReference type="ARBA" id="ARBA00023125"/>
    </source>
</evidence>
<dbReference type="Pfam" id="PF17932">
    <property type="entry name" value="TetR_C_24"/>
    <property type="match status" value="1"/>
</dbReference>
<dbReference type="InterPro" id="IPR001647">
    <property type="entry name" value="HTH_TetR"/>
</dbReference>
<dbReference type="PANTHER" id="PTHR30055">
    <property type="entry name" value="HTH-TYPE TRANSCRIPTIONAL REGULATOR RUTR"/>
    <property type="match status" value="1"/>
</dbReference>
<evidence type="ECO:0000313" key="5">
    <source>
        <dbReference type="EMBL" id="PWR25325.1"/>
    </source>
</evidence>
<dbReference type="GO" id="GO:0000976">
    <property type="term" value="F:transcription cis-regulatory region binding"/>
    <property type="evidence" value="ECO:0007669"/>
    <property type="project" value="TreeGrafter"/>
</dbReference>
<dbReference type="Gene3D" id="1.10.357.10">
    <property type="entry name" value="Tetracycline Repressor, domain 2"/>
    <property type="match status" value="1"/>
</dbReference>
<accession>A0A317EJA2</accession>
<feature type="DNA-binding region" description="H-T-H motif" evidence="2">
    <location>
        <begin position="150"/>
        <end position="169"/>
    </location>
</feature>
<keyword evidence="1 2" id="KW-0238">DNA-binding</keyword>